<dbReference type="InterPro" id="IPR011060">
    <property type="entry name" value="RibuloseP-bd_barrel"/>
</dbReference>
<comment type="caution">
    <text evidence="15">The sequence shown here is derived from an EMBL/GenBank/DDBJ whole genome shotgun (WGS) entry which is preliminary data.</text>
</comment>
<feature type="binding site" evidence="10 13">
    <location>
        <position position="33"/>
    </location>
    <ligand>
        <name>a divalent metal cation</name>
        <dbReference type="ChEBI" id="CHEBI:60240"/>
    </ligand>
</feature>
<feature type="binding site" evidence="10 14">
    <location>
        <position position="67"/>
    </location>
    <ligand>
        <name>substrate</name>
    </ligand>
</feature>
<dbReference type="CDD" id="cd00429">
    <property type="entry name" value="RPE"/>
    <property type="match status" value="1"/>
</dbReference>
<dbReference type="Pfam" id="PF00834">
    <property type="entry name" value="Ribul_P_3_epim"/>
    <property type="match status" value="1"/>
</dbReference>
<evidence type="ECO:0000256" key="10">
    <source>
        <dbReference type="HAMAP-Rule" id="MF_02227"/>
    </source>
</evidence>
<evidence type="ECO:0000256" key="11">
    <source>
        <dbReference type="PIRNR" id="PIRNR001461"/>
    </source>
</evidence>
<dbReference type="PANTHER" id="PTHR11749">
    <property type="entry name" value="RIBULOSE-5-PHOSPHATE-3-EPIMERASE"/>
    <property type="match status" value="1"/>
</dbReference>
<protein>
    <recommendedName>
        <fullName evidence="7 10">Ribulose-phosphate 3-epimerase</fullName>
        <ecNumber evidence="7 10">5.1.3.1</ecNumber>
    </recommendedName>
</protein>
<keyword evidence="9 10" id="KW-0413">Isomerase</keyword>
<feature type="binding site" evidence="14">
    <location>
        <position position="179"/>
    </location>
    <ligand>
        <name>substrate</name>
    </ligand>
</feature>
<dbReference type="Proteomes" id="UP000220922">
    <property type="component" value="Unassembled WGS sequence"/>
</dbReference>
<comment type="cofactor">
    <cofactor evidence="4">
        <name>Zn(2+)</name>
        <dbReference type="ChEBI" id="CHEBI:29105"/>
    </cofactor>
</comment>
<sequence>MQLAPSLLTADFTRLGAEVEAAFEAGIRWLHLDVMDGRFVPNLSFGPLVIRALQPIAQHYGAILDAHLMIVEPERYLADFVAAGCDYLTIHAEATPHTHRAVQTIHELGAKAGVALNPGTPLGTLEALLPDLDLALIMTVNPGFGGQRLIHNCLAKVAQLDAWRTQQSRSDLLIQVDGGVNAQTIADVQRAGADLAVVGSALYQPNQTVTEALTMLRTALASG</sequence>
<evidence type="ECO:0000256" key="12">
    <source>
        <dbReference type="PIRSR" id="PIRSR001461-1"/>
    </source>
</evidence>
<dbReference type="PIRSF" id="PIRSF001461">
    <property type="entry name" value="RPE"/>
    <property type="match status" value="1"/>
</dbReference>
<comment type="pathway">
    <text evidence="10">Carbohydrate degradation.</text>
</comment>
<feature type="binding site" evidence="10 14">
    <location>
        <begin position="199"/>
        <end position="200"/>
    </location>
    <ligand>
        <name>substrate</name>
    </ligand>
</feature>
<comment type="similarity">
    <text evidence="6 10 11">Belongs to the ribulose-phosphate 3-epimerase family.</text>
</comment>
<comment type="cofactor">
    <cofactor evidence="10 13">
        <name>a divalent metal cation</name>
        <dbReference type="ChEBI" id="CHEBI:60240"/>
    </cofactor>
    <text evidence="10 13">Binds 1 divalent metal cation per subunit.</text>
</comment>
<dbReference type="GO" id="GO:0004750">
    <property type="term" value="F:D-ribulose-phosphate 3-epimerase activity"/>
    <property type="evidence" value="ECO:0007669"/>
    <property type="project" value="UniProtKB-UniRule"/>
</dbReference>
<evidence type="ECO:0000256" key="1">
    <source>
        <dbReference type="ARBA" id="ARBA00001782"/>
    </source>
</evidence>
<dbReference type="SUPFAM" id="SSF51366">
    <property type="entry name" value="Ribulose-phoshate binding barrel"/>
    <property type="match status" value="1"/>
</dbReference>
<keyword evidence="13" id="KW-0464">Manganese</keyword>
<feature type="binding site" evidence="10 13">
    <location>
        <position position="67"/>
    </location>
    <ligand>
        <name>a divalent metal cation</name>
        <dbReference type="ChEBI" id="CHEBI:60240"/>
    </ligand>
</feature>
<dbReference type="OrthoDB" id="1645589at2"/>
<evidence type="ECO:0000256" key="9">
    <source>
        <dbReference type="ARBA" id="ARBA00023235"/>
    </source>
</evidence>
<dbReference type="GO" id="GO:0005737">
    <property type="term" value="C:cytoplasm"/>
    <property type="evidence" value="ECO:0007669"/>
    <property type="project" value="UniProtKB-ARBA"/>
</dbReference>
<reference evidence="15 16" key="1">
    <citation type="submission" date="2016-05" db="EMBL/GenBank/DDBJ databases">
        <authorList>
            <person name="Lavstsen T."/>
            <person name="Jespersen J.S."/>
        </authorList>
    </citation>
    <scope>NUCLEOTIDE SEQUENCE [LARGE SCALE GENOMIC DNA]</scope>
    <source>
        <strain evidence="15 16">B7-9</strain>
    </source>
</reference>
<evidence type="ECO:0000256" key="7">
    <source>
        <dbReference type="ARBA" id="ARBA00013188"/>
    </source>
</evidence>
<evidence type="ECO:0000256" key="6">
    <source>
        <dbReference type="ARBA" id="ARBA00009541"/>
    </source>
</evidence>
<keyword evidence="8 10" id="KW-0479">Metal-binding</keyword>
<dbReference type="RefSeq" id="WP_097651450.1">
    <property type="nucleotide sequence ID" value="NZ_LYXE01000063.1"/>
</dbReference>
<feature type="active site" description="Proton acceptor" evidence="10 12">
    <location>
        <position position="33"/>
    </location>
</feature>
<dbReference type="EC" id="5.1.3.1" evidence="7 10"/>
<organism evidence="15 16">
    <name type="scientific">Candidatus Chloroploca asiatica</name>
    <dbReference type="NCBI Taxonomy" id="1506545"/>
    <lineage>
        <taxon>Bacteria</taxon>
        <taxon>Bacillati</taxon>
        <taxon>Chloroflexota</taxon>
        <taxon>Chloroflexia</taxon>
        <taxon>Chloroflexales</taxon>
        <taxon>Chloroflexineae</taxon>
        <taxon>Oscillochloridaceae</taxon>
        <taxon>Candidatus Chloroploca</taxon>
    </lineage>
</organism>
<dbReference type="GO" id="GO:0006098">
    <property type="term" value="P:pentose-phosphate shunt"/>
    <property type="evidence" value="ECO:0007669"/>
    <property type="project" value="UniProtKB-UniRule"/>
</dbReference>
<dbReference type="FunFam" id="3.20.20.70:FF:000004">
    <property type="entry name" value="Ribulose-phosphate 3-epimerase"/>
    <property type="match status" value="1"/>
</dbReference>
<dbReference type="InterPro" id="IPR000056">
    <property type="entry name" value="Ribul_P_3_epim-like"/>
</dbReference>
<comment type="cofactor">
    <cofactor evidence="2">
        <name>Mn(2+)</name>
        <dbReference type="ChEBI" id="CHEBI:29035"/>
    </cofactor>
</comment>
<feature type="binding site" evidence="10 13">
    <location>
        <position position="31"/>
    </location>
    <ligand>
        <name>a divalent metal cation</name>
        <dbReference type="ChEBI" id="CHEBI:60240"/>
    </ligand>
</feature>
<feature type="binding site" evidence="10 14">
    <location>
        <position position="6"/>
    </location>
    <ligand>
        <name>substrate</name>
    </ligand>
</feature>
<evidence type="ECO:0000313" key="16">
    <source>
        <dbReference type="Proteomes" id="UP000220922"/>
    </source>
</evidence>
<evidence type="ECO:0000256" key="3">
    <source>
        <dbReference type="ARBA" id="ARBA00001941"/>
    </source>
</evidence>
<feature type="binding site" evidence="10">
    <location>
        <begin position="177"/>
        <end position="179"/>
    </location>
    <ligand>
        <name>substrate</name>
    </ligand>
</feature>
<comment type="function">
    <text evidence="10">Catalyzes the reversible epimerization of D-ribulose 5-phosphate to D-xylulose 5-phosphate.</text>
</comment>
<dbReference type="GO" id="GO:0019323">
    <property type="term" value="P:pentose catabolic process"/>
    <property type="evidence" value="ECO:0007669"/>
    <property type="project" value="UniProtKB-UniRule"/>
</dbReference>
<evidence type="ECO:0000313" key="15">
    <source>
        <dbReference type="EMBL" id="PDV99682.1"/>
    </source>
</evidence>
<comment type="catalytic activity">
    <reaction evidence="1 10 11">
        <text>D-ribulose 5-phosphate = D-xylulose 5-phosphate</text>
        <dbReference type="Rhea" id="RHEA:13677"/>
        <dbReference type="ChEBI" id="CHEBI:57737"/>
        <dbReference type="ChEBI" id="CHEBI:58121"/>
        <dbReference type="EC" id="5.1.3.1"/>
    </reaction>
</comment>
<dbReference type="PROSITE" id="PS01085">
    <property type="entry name" value="RIBUL_P_3_EPIMER_1"/>
    <property type="match status" value="1"/>
</dbReference>
<dbReference type="GO" id="GO:0046872">
    <property type="term" value="F:metal ion binding"/>
    <property type="evidence" value="ECO:0007669"/>
    <property type="project" value="UniProtKB-UniRule"/>
</dbReference>
<evidence type="ECO:0000256" key="8">
    <source>
        <dbReference type="ARBA" id="ARBA00022723"/>
    </source>
</evidence>
<dbReference type="NCBIfam" id="TIGR01163">
    <property type="entry name" value="rpe"/>
    <property type="match status" value="1"/>
</dbReference>
<evidence type="ECO:0000256" key="13">
    <source>
        <dbReference type="PIRSR" id="PIRSR001461-2"/>
    </source>
</evidence>
<feature type="active site" description="Proton donor" evidence="10 12">
    <location>
        <position position="177"/>
    </location>
</feature>
<keyword evidence="10 11" id="KW-0119">Carbohydrate metabolism</keyword>
<feature type="binding site" evidence="10 14">
    <location>
        <begin position="143"/>
        <end position="146"/>
    </location>
    <ligand>
        <name>substrate</name>
    </ligand>
</feature>
<keyword evidence="16" id="KW-1185">Reference proteome</keyword>
<dbReference type="NCBIfam" id="NF004076">
    <property type="entry name" value="PRK05581.1-4"/>
    <property type="match status" value="1"/>
</dbReference>
<evidence type="ECO:0000256" key="14">
    <source>
        <dbReference type="PIRSR" id="PIRSR001461-3"/>
    </source>
</evidence>
<proteinExistence type="inferred from homology"/>
<evidence type="ECO:0000256" key="2">
    <source>
        <dbReference type="ARBA" id="ARBA00001936"/>
    </source>
</evidence>
<name>A0A2H3KNI8_9CHLR</name>
<comment type="cofactor">
    <cofactor evidence="3">
        <name>Co(2+)</name>
        <dbReference type="ChEBI" id="CHEBI:48828"/>
    </cofactor>
</comment>
<dbReference type="InterPro" id="IPR013785">
    <property type="entry name" value="Aldolase_TIM"/>
</dbReference>
<keyword evidence="13" id="KW-0862">Zinc</keyword>
<dbReference type="InterPro" id="IPR026019">
    <property type="entry name" value="Ribul_P_3_epim"/>
</dbReference>
<comment type="cofactor">
    <cofactor evidence="5">
        <name>Fe(2+)</name>
        <dbReference type="ChEBI" id="CHEBI:29033"/>
    </cofactor>
</comment>
<gene>
    <name evidence="10" type="primary">rpe</name>
    <name evidence="15" type="ORF">A9Q02_00220</name>
</gene>
<evidence type="ECO:0000256" key="5">
    <source>
        <dbReference type="ARBA" id="ARBA00001954"/>
    </source>
</evidence>
<accession>A0A2H3KNI8</accession>
<dbReference type="HAMAP" id="MF_02227">
    <property type="entry name" value="RPE"/>
    <property type="match status" value="1"/>
</dbReference>
<dbReference type="AlphaFoldDB" id="A0A2H3KNI8"/>
<dbReference type="EMBL" id="LYXE01000063">
    <property type="protein sequence ID" value="PDV99682.1"/>
    <property type="molecule type" value="Genomic_DNA"/>
</dbReference>
<feature type="binding site" evidence="10 13">
    <location>
        <position position="177"/>
    </location>
    <ligand>
        <name>a divalent metal cation</name>
        <dbReference type="ChEBI" id="CHEBI:60240"/>
    </ligand>
</feature>
<evidence type="ECO:0000256" key="4">
    <source>
        <dbReference type="ARBA" id="ARBA00001947"/>
    </source>
</evidence>
<dbReference type="Gene3D" id="3.20.20.70">
    <property type="entry name" value="Aldolase class I"/>
    <property type="match status" value="1"/>
</dbReference>
<keyword evidence="13" id="KW-0170">Cobalt</keyword>